<dbReference type="NCBIfam" id="TIGR00188">
    <property type="entry name" value="rnpA"/>
    <property type="match status" value="1"/>
</dbReference>
<reference evidence="8 9" key="1">
    <citation type="journal article" date="2015" name="Stand. Genomic Sci.">
        <title>Genomic Encyclopedia of Bacterial and Archaeal Type Strains, Phase III: the genomes of soil and plant-associated and newly described type strains.</title>
        <authorList>
            <person name="Whitman W.B."/>
            <person name="Woyke T."/>
            <person name="Klenk H.P."/>
            <person name="Zhou Y."/>
            <person name="Lilburn T.G."/>
            <person name="Beck B.J."/>
            <person name="De Vos P."/>
            <person name="Vandamme P."/>
            <person name="Eisen J.A."/>
            <person name="Garrity G."/>
            <person name="Hugenholtz P."/>
            <person name="Kyrpides N.C."/>
        </authorList>
    </citation>
    <scope>NUCLEOTIDE SEQUENCE [LARGE SCALE GENOMIC DNA]</scope>
    <source>
        <strain evidence="8 9">CGMCC 1.7271</strain>
    </source>
</reference>
<evidence type="ECO:0000256" key="2">
    <source>
        <dbReference type="ARBA" id="ARBA00022694"/>
    </source>
</evidence>
<dbReference type="GO" id="GO:0004526">
    <property type="term" value="F:ribonuclease P activity"/>
    <property type="evidence" value="ECO:0007669"/>
    <property type="project" value="UniProtKB-UniRule"/>
</dbReference>
<keyword evidence="4" id="KW-0255">Endonuclease</keyword>
<dbReference type="PANTHER" id="PTHR33992">
    <property type="entry name" value="RIBONUCLEASE P PROTEIN COMPONENT"/>
    <property type="match status" value="1"/>
</dbReference>
<evidence type="ECO:0000256" key="5">
    <source>
        <dbReference type="ARBA" id="ARBA00022801"/>
    </source>
</evidence>
<dbReference type="InterPro" id="IPR020568">
    <property type="entry name" value="Ribosomal_Su5_D2-typ_SF"/>
</dbReference>
<proteinExistence type="predicted"/>
<keyword evidence="6" id="KW-0694">RNA-binding</keyword>
<evidence type="ECO:0000313" key="9">
    <source>
        <dbReference type="Proteomes" id="UP000316167"/>
    </source>
</evidence>
<comment type="caution">
    <text evidence="8">The sequence shown here is derived from an EMBL/GenBank/DDBJ whole genome shotgun (WGS) entry which is preliminary data.</text>
</comment>
<dbReference type="InterPro" id="IPR000100">
    <property type="entry name" value="RNase_P"/>
</dbReference>
<name>A0A562SJT6_9BACT</name>
<organism evidence="8 9">
    <name type="scientific">Lacibacter cauensis</name>
    <dbReference type="NCBI Taxonomy" id="510947"/>
    <lineage>
        <taxon>Bacteria</taxon>
        <taxon>Pseudomonadati</taxon>
        <taxon>Bacteroidota</taxon>
        <taxon>Chitinophagia</taxon>
        <taxon>Chitinophagales</taxon>
        <taxon>Chitinophagaceae</taxon>
        <taxon>Lacibacter</taxon>
    </lineage>
</organism>
<gene>
    <name evidence="8" type="ORF">IQ13_2539</name>
</gene>
<dbReference type="InterPro" id="IPR020539">
    <property type="entry name" value="RNase_P_CS"/>
</dbReference>
<accession>A0A562SJT6</accession>
<evidence type="ECO:0000256" key="7">
    <source>
        <dbReference type="NCBIfam" id="TIGR00188"/>
    </source>
</evidence>
<dbReference type="AlphaFoldDB" id="A0A562SJT6"/>
<dbReference type="Gene3D" id="3.30.230.10">
    <property type="match status" value="1"/>
</dbReference>
<dbReference type="EC" id="3.1.26.5" evidence="7"/>
<evidence type="ECO:0000256" key="6">
    <source>
        <dbReference type="ARBA" id="ARBA00022884"/>
    </source>
</evidence>
<keyword evidence="9" id="KW-1185">Reference proteome</keyword>
<dbReference type="GO" id="GO:0000049">
    <property type="term" value="F:tRNA binding"/>
    <property type="evidence" value="ECO:0007669"/>
    <property type="project" value="InterPro"/>
</dbReference>
<evidence type="ECO:0000256" key="1">
    <source>
        <dbReference type="ARBA" id="ARBA00002663"/>
    </source>
</evidence>
<keyword evidence="2" id="KW-0819">tRNA processing</keyword>
<dbReference type="Proteomes" id="UP000316167">
    <property type="component" value="Unassembled WGS sequence"/>
</dbReference>
<comment type="function">
    <text evidence="1">RNaseP catalyzes the removal of the 5'-leader sequence from pre-tRNA to produce the mature 5'-terminus. It can also cleave other RNA substrates such as 4.5S RNA. The protein component plays an auxiliary but essential role in vivo by binding to the 5'-leader sequence and broadening the substrate specificity of the ribozyme.</text>
</comment>
<evidence type="ECO:0000256" key="3">
    <source>
        <dbReference type="ARBA" id="ARBA00022722"/>
    </source>
</evidence>
<evidence type="ECO:0000256" key="4">
    <source>
        <dbReference type="ARBA" id="ARBA00022759"/>
    </source>
</evidence>
<sequence>MKSRKQIEHLFRAGKTVSAQPLRLYYVLQPLPAGECPLLFGVAVGTKHFKRAVHRNRVKRLIREAWRLQKNELQQQLQQSGLQMQVFVLYTGKELPEYQLIYGKTTIALQKLEELRVQSAS</sequence>
<dbReference type="EMBL" id="VLLE01000004">
    <property type="protein sequence ID" value="TWI81521.1"/>
    <property type="molecule type" value="Genomic_DNA"/>
</dbReference>
<dbReference type="GO" id="GO:0042781">
    <property type="term" value="F:3'-tRNA processing endoribonuclease activity"/>
    <property type="evidence" value="ECO:0007669"/>
    <property type="project" value="TreeGrafter"/>
</dbReference>
<dbReference type="InterPro" id="IPR014721">
    <property type="entry name" value="Ribsml_uS5_D2-typ_fold_subgr"/>
</dbReference>
<evidence type="ECO:0000313" key="8">
    <source>
        <dbReference type="EMBL" id="TWI81521.1"/>
    </source>
</evidence>
<keyword evidence="3" id="KW-0540">Nuclease</keyword>
<dbReference type="OrthoDB" id="1524972at2"/>
<protein>
    <recommendedName>
        <fullName evidence="7">Ribonuclease P protein component</fullName>
        <ecNumber evidence="7">3.1.26.5</ecNumber>
    </recommendedName>
</protein>
<dbReference type="GO" id="GO:0030677">
    <property type="term" value="C:ribonuclease P complex"/>
    <property type="evidence" value="ECO:0007669"/>
    <property type="project" value="TreeGrafter"/>
</dbReference>
<dbReference type="PANTHER" id="PTHR33992:SF1">
    <property type="entry name" value="RIBONUCLEASE P PROTEIN COMPONENT"/>
    <property type="match status" value="1"/>
</dbReference>
<dbReference type="SUPFAM" id="SSF54211">
    <property type="entry name" value="Ribosomal protein S5 domain 2-like"/>
    <property type="match status" value="1"/>
</dbReference>
<dbReference type="Pfam" id="PF00825">
    <property type="entry name" value="Ribonuclease_P"/>
    <property type="match status" value="1"/>
</dbReference>
<dbReference type="PROSITE" id="PS00648">
    <property type="entry name" value="RIBONUCLEASE_P"/>
    <property type="match status" value="1"/>
</dbReference>
<keyword evidence="5" id="KW-0378">Hydrolase</keyword>